<dbReference type="InterPro" id="IPR036388">
    <property type="entry name" value="WH-like_DNA-bd_sf"/>
</dbReference>
<organism evidence="2 3">
    <name type="scientific">Marinomonas colpomeniae</name>
    <dbReference type="NCBI Taxonomy" id="2774408"/>
    <lineage>
        <taxon>Bacteria</taxon>
        <taxon>Pseudomonadati</taxon>
        <taxon>Pseudomonadota</taxon>
        <taxon>Gammaproteobacteria</taxon>
        <taxon>Oceanospirillales</taxon>
        <taxon>Oceanospirillaceae</taxon>
        <taxon>Marinomonas</taxon>
    </lineage>
</organism>
<dbReference type="InterPro" id="IPR000835">
    <property type="entry name" value="HTH_MarR-typ"/>
</dbReference>
<dbReference type="InterPro" id="IPR027417">
    <property type="entry name" value="P-loop_NTPase"/>
</dbReference>
<evidence type="ECO:0000259" key="1">
    <source>
        <dbReference type="PROSITE" id="PS50987"/>
    </source>
</evidence>
<accession>A0ABR8NYY7</accession>
<dbReference type="Gene3D" id="3.40.50.300">
    <property type="entry name" value="P-loop containing nucleotide triphosphate hydrolases"/>
    <property type="match status" value="1"/>
</dbReference>
<dbReference type="Pfam" id="PF01047">
    <property type="entry name" value="MarR"/>
    <property type="match status" value="1"/>
</dbReference>
<gene>
    <name evidence="2" type="ORF">IF202_04465</name>
</gene>
<dbReference type="EMBL" id="JACYFC010000001">
    <property type="protein sequence ID" value="MBD5770297.1"/>
    <property type="molecule type" value="Genomic_DNA"/>
</dbReference>
<dbReference type="SUPFAM" id="SSF46785">
    <property type="entry name" value="Winged helix' DNA-binding domain"/>
    <property type="match status" value="1"/>
</dbReference>
<reference evidence="2 3" key="1">
    <citation type="submission" date="2020-09" db="EMBL/GenBank/DDBJ databases">
        <title>Marinomonas sp. nov., isolated from the cysticercosis algae of Qingdao, China.</title>
        <authorList>
            <person name="Sun X."/>
        </authorList>
    </citation>
    <scope>NUCLEOTIDE SEQUENCE [LARGE SCALE GENOMIC DNA]</scope>
    <source>
        <strain evidence="2 3">SM2066</strain>
    </source>
</reference>
<dbReference type="InterPro" id="IPR001845">
    <property type="entry name" value="HTH_ArsR_DNA-bd_dom"/>
</dbReference>
<dbReference type="SMART" id="SM00418">
    <property type="entry name" value="HTH_ARSR"/>
    <property type="match status" value="1"/>
</dbReference>
<proteinExistence type="predicted"/>
<protein>
    <submittedName>
        <fullName evidence="2">MarR family transcriptional regulator</fullName>
    </submittedName>
</protein>
<dbReference type="InterPro" id="IPR036390">
    <property type="entry name" value="WH_DNA-bd_sf"/>
</dbReference>
<dbReference type="RefSeq" id="WP_191593650.1">
    <property type="nucleotide sequence ID" value="NZ_JACYFC010000001.1"/>
</dbReference>
<dbReference type="CDD" id="cd00090">
    <property type="entry name" value="HTH_ARSR"/>
    <property type="match status" value="1"/>
</dbReference>
<feature type="domain" description="HTH arsR-type" evidence="1">
    <location>
        <begin position="282"/>
        <end position="376"/>
    </location>
</feature>
<dbReference type="SUPFAM" id="SSF52540">
    <property type="entry name" value="P-loop containing nucleoside triphosphate hydrolases"/>
    <property type="match status" value="1"/>
</dbReference>
<comment type="caution">
    <text evidence="2">The sequence shown here is derived from an EMBL/GenBank/DDBJ whole genome shotgun (WGS) entry which is preliminary data.</text>
</comment>
<evidence type="ECO:0000313" key="2">
    <source>
        <dbReference type="EMBL" id="MBD5770297.1"/>
    </source>
</evidence>
<dbReference type="Gene3D" id="1.10.10.10">
    <property type="entry name" value="Winged helix-like DNA-binding domain superfamily/Winged helix DNA-binding domain"/>
    <property type="match status" value="1"/>
</dbReference>
<sequence length="707" mass="81258">MQIHNNIPLYTPSILAPETLQAMFVKRDALLTSLYNKHKSSVLENSKHFSLIVGPRGMGKTHLISMLYHKLKQDHVLKKTMLLTWLREEEWGISSYLDLLIQILRNLENDENSIDLSTIDVLYELGLTDAEYQAEKLIENLLVNKVLVILAENLNLIFDGLGTDDQEKLRAFIQNTGKVTIAAATQSLFASVTSRSKPFYGFFTVTHLEKFTLKDAIQLLLNIAKRDKNEALIEVLNTEEGQARIRALHHLAGGSPRIYVLFSQFIQADTLNEFTEPMMKMLDELTPYYQAKMLDISAQQRKLIMCLCRESGAVTVQTLAKKNHISPQTASSQLKKLKASGFVESTQYGRQSYYEIAEPLLRMVLSVKDNRGAPIKLAIDLIRHFYTTTELKQIQSNEKIDLLGIKFLTEDLINSAINNTTTSPHVTVALKDFEREFKKENYQETHKIIEQFYQFNKEEKAMFSQKFSELLLNFFSAKTTQLSLLKKLFSSLPSEENFVSTTLIFLYTLRKKEKTVTSKQLFQSFDQLNLFSFPHIAIACLHDIKLTLDTIVFTLDKRDQLITHIVKGSTGLLFERWEEKTQQIELLIQLVDKTNEVDYISSIIPRLFINSDQYSKEDIEVGLKALIESKNYKITHMIQLIVYCCIQKSKIFLESAKFHIYENEKFKSIIKETEAISAYLATNDPSSLLIFPKEIRSFILSEKALNE</sequence>
<name>A0ABR8NYY7_9GAMM</name>
<dbReference type="Proteomes" id="UP000604161">
    <property type="component" value="Unassembled WGS sequence"/>
</dbReference>
<dbReference type="InterPro" id="IPR011991">
    <property type="entry name" value="ArsR-like_HTH"/>
</dbReference>
<dbReference type="PROSITE" id="PS50987">
    <property type="entry name" value="HTH_ARSR_2"/>
    <property type="match status" value="1"/>
</dbReference>
<keyword evidence="3" id="KW-1185">Reference proteome</keyword>
<evidence type="ECO:0000313" key="3">
    <source>
        <dbReference type="Proteomes" id="UP000604161"/>
    </source>
</evidence>